<keyword evidence="1" id="KW-0378">Hydrolase</keyword>
<evidence type="ECO:0000256" key="1">
    <source>
        <dbReference type="ARBA" id="ARBA00022801"/>
    </source>
</evidence>
<gene>
    <name evidence="4" type="ORF">BT62DRAFT_1009426</name>
</gene>
<dbReference type="InterPro" id="IPR000086">
    <property type="entry name" value="NUDIX_hydrolase_dom"/>
</dbReference>
<dbReference type="InterPro" id="IPR015797">
    <property type="entry name" value="NUDIX_hydrolase-like_dom_sf"/>
</dbReference>
<dbReference type="Gene3D" id="3.90.79.10">
    <property type="entry name" value="Nucleoside Triphosphate Pyrophosphohydrolase"/>
    <property type="match status" value="1"/>
</dbReference>
<proteinExistence type="predicted"/>
<dbReference type="EMBL" id="MU250546">
    <property type="protein sequence ID" value="KAG7443240.1"/>
    <property type="molecule type" value="Genomic_DNA"/>
</dbReference>
<dbReference type="AlphaFoldDB" id="A0A9P8APR7"/>
<accession>A0A9P8APR7</accession>
<dbReference type="Proteomes" id="UP000812287">
    <property type="component" value="Unassembled WGS sequence"/>
</dbReference>
<sequence length="266" mass="30464">MGFGSHRKRRGTKRAVTKSSISSPPQPPRVFSQWSSAEIPDGGWASCDFMMGSGMVIIQPSSHKVVVCYDSLRQEYFLPKGRKDVGESLEEAAVREAYEESGYEAQHFPLYKVTRAPAPPKDPGARESPHTEAVYVSVRSWGPKKHDEGGEYFTFWYVGKIGPDAKWTPGTGMPDEQHYSSELYEYGDALRLLRGGTQQRVLEYTWDLYLGHLEMKEEIRKRRRKAYMDLNSKYWGKDHVDERLKGNDEVPSHRSVSLTRLALRRE</sequence>
<dbReference type="InterPro" id="IPR051325">
    <property type="entry name" value="Nudix_hydrolase_domain"/>
</dbReference>
<dbReference type="PROSITE" id="PS51462">
    <property type="entry name" value="NUDIX"/>
    <property type="match status" value="1"/>
</dbReference>
<dbReference type="RefSeq" id="XP_043036740.1">
    <property type="nucleotide sequence ID" value="XM_043177551.1"/>
</dbReference>
<evidence type="ECO:0000313" key="4">
    <source>
        <dbReference type="EMBL" id="KAG7443240.1"/>
    </source>
</evidence>
<dbReference type="GO" id="GO:0006167">
    <property type="term" value="P:AMP biosynthetic process"/>
    <property type="evidence" value="ECO:0007669"/>
    <property type="project" value="TreeGrafter"/>
</dbReference>
<dbReference type="GO" id="GO:0006754">
    <property type="term" value="P:ATP biosynthetic process"/>
    <property type="evidence" value="ECO:0007669"/>
    <property type="project" value="TreeGrafter"/>
</dbReference>
<dbReference type="PANTHER" id="PTHR21340">
    <property type="entry name" value="DIADENOSINE 5,5-P1,P4-TETRAPHOSPHATE PYROPHOSPHOHYDROLASE MUTT"/>
    <property type="match status" value="1"/>
</dbReference>
<dbReference type="Pfam" id="PF00293">
    <property type="entry name" value="NUDIX"/>
    <property type="match status" value="1"/>
</dbReference>
<dbReference type="PROSITE" id="PS00893">
    <property type="entry name" value="NUDIX_BOX"/>
    <property type="match status" value="1"/>
</dbReference>
<dbReference type="CDD" id="cd02883">
    <property type="entry name" value="NUDIX_Hydrolase"/>
    <property type="match status" value="1"/>
</dbReference>
<organism evidence="4 5">
    <name type="scientific">Guyanagaster necrorhizus</name>
    <dbReference type="NCBI Taxonomy" id="856835"/>
    <lineage>
        <taxon>Eukaryota</taxon>
        <taxon>Fungi</taxon>
        <taxon>Dikarya</taxon>
        <taxon>Basidiomycota</taxon>
        <taxon>Agaricomycotina</taxon>
        <taxon>Agaricomycetes</taxon>
        <taxon>Agaricomycetidae</taxon>
        <taxon>Agaricales</taxon>
        <taxon>Marasmiineae</taxon>
        <taxon>Physalacriaceae</taxon>
        <taxon>Guyanagaster</taxon>
    </lineage>
</organism>
<dbReference type="PANTHER" id="PTHR21340:SF0">
    <property type="entry name" value="BIS(5'-NUCLEOSYL)-TETRAPHOSPHATASE [ASYMMETRICAL]"/>
    <property type="match status" value="1"/>
</dbReference>
<dbReference type="SUPFAM" id="SSF55811">
    <property type="entry name" value="Nudix"/>
    <property type="match status" value="1"/>
</dbReference>
<protein>
    <recommendedName>
        <fullName evidence="3">Nudix hydrolase domain-containing protein</fullName>
    </recommendedName>
</protein>
<dbReference type="InterPro" id="IPR020084">
    <property type="entry name" value="NUDIX_hydrolase_CS"/>
</dbReference>
<feature type="region of interest" description="Disordered" evidence="2">
    <location>
        <begin position="1"/>
        <end position="31"/>
    </location>
</feature>
<reference evidence="4" key="1">
    <citation type="submission" date="2020-11" db="EMBL/GenBank/DDBJ databases">
        <title>Adaptations for nitrogen fixation in a non-lichenized fungal sporocarp promotes dispersal by wood-feeding termites.</title>
        <authorList>
            <consortium name="DOE Joint Genome Institute"/>
            <person name="Koch R.A."/>
            <person name="Yoon G."/>
            <person name="Arayal U."/>
            <person name="Lail K."/>
            <person name="Amirebrahimi M."/>
            <person name="Labutti K."/>
            <person name="Lipzen A."/>
            <person name="Riley R."/>
            <person name="Barry K."/>
            <person name="Henrissat B."/>
            <person name="Grigoriev I.V."/>
            <person name="Herr J.R."/>
            <person name="Aime M.C."/>
        </authorList>
    </citation>
    <scope>NUCLEOTIDE SEQUENCE</scope>
    <source>
        <strain evidence="4">MCA 3950</strain>
    </source>
</reference>
<keyword evidence="5" id="KW-1185">Reference proteome</keyword>
<dbReference type="GO" id="GO:0004081">
    <property type="term" value="F:bis(5'-nucleosyl)-tetraphosphatase (asymmetrical) activity"/>
    <property type="evidence" value="ECO:0007669"/>
    <property type="project" value="TreeGrafter"/>
</dbReference>
<feature type="compositionally biased region" description="Basic residues" evidence="2">
    <location>
        <begin position="1"/>
        <end position="16"/>
    </location>
</feature>
<evidence type="ECO:0000256" key="2">
    <source>
        <dbReference type="SAM" id="MobiDB-lite"/>
    </source>
</evidence>
<comment type="caution">
    <text evidence="4">The sequence shown here is derived from an EMBL/GenBank/DDBJ whole genome shotgun (WGS) entry which is preliminary data.</text>
</comment>
<feature type="domain" description="Nudix hydrolase" evidence="3">
    <location>
        <begin position="48"/>
        <end position="214"/>
    </location>
</feature>
<dbReference type="GeneID" id="66099838"/>
<evidence type="ECO:0000259" key="3">
    <source>
        <dbReference type="PROSITE" id="PS51462"/>
    </source>
</evidence>
<dbReference type="OrthoDB" id="276276at2759"/>
<evidence type="ECO:0000313" key="5">
    <source>
        <dbReference type="Proteomes" id="UP000812287"/>
    </source>
</evidence>
<name>A0A9P8APR7_9AGAR</name>